<evidence type="ECO:0000313" key="4">
    <source>
        <dbReference type="Proteomes" id="UP000629596"/>
    </source>
</evidence>
<protein>
    <submittedName>
        <fullName evidence="2">Uncharacterized protein</fullName>
    </submittedName>
</protein>
<evidence type="ECO:0000313" key="1">
    <source>
        <dbReference type="EMBL" id="MBC8602881.1"/>
    </source>
</evidence>
<proteinExistence type="predicted"/>
<gene>
    <name evidence="2" type="ORF">DWU89_14640</name>
    <name evidence="1" type="ORF">H8784_14270</name>
</gene>
<keyword evidence="4" id="KW-1185">Reference proteome</keyword>
<comment type="caution">
    <text evidence="2">The sequence shown here is derived from an EMBL/GenBank/DDBJ whole genome shotgun (WGS) entry which is preliminary data.</text>
</comment>
<reference evidence="1 4" key="2">
    <citation type="submission" date="2020-08" db="EMBL/GenBank/DDBJ databases">
        <title>Genome public.</title>
        <authorList>
            <person name="Liu C."/>
            <person name="Sun Q."/>
        </authorList>
    </citation>
    <scope>NUCLEOTIDE SEQUENCE [LARGE SCALE GENOMIC DNA]</scope>
    <source>
        <strain evidence="1 4">426_9</strain>
    </source>
</reference>
<dbReference type="AlphaFoldDB" id="A0A3D8HBK8"/>
<name>A0A3D8HBK8_9BACT</name>
<dbReference type="Proteomes" id="UP000256321">
    <property type="component" value="Unassembled WGS sequence"/>
</dbReference>
<dbReference type="EMBL" id="JACRTI010000040">
    <property type="protein sequence ID" value="MBC8602881.1"/>
    <property type="molecule type" value="Genomic_DNA"/>
</dbReference>
<reference evidence="2 3" key="1">
    <citation type="submission" date="2018-07" db="EMBL/GenBank/DDBJ databases">
        <title>Parabacteroides acidifaciens nov. sp., isolated from human feces.</title>
        <authorList>
            <person name="Wang Y.J."/>
        </authorList>
    </citation>
    <scope>NUCLEOTIDE SEQUENCE [LARGE SCALE GENOMIC DNA]</scope>
    <source>
        <strain evidence="2 3">426-9</strain>
    </source>
</reference>
<dbReference type="EMBL" id="QREV01000040">
    <property type="protein sequence ID" value="RDU48366.1"/>
    <property type="molecule type" value="Genomic_DNA"/>
</dbReference>
<accession>A0A3D8HBK8</accession>
<organism evidence="2 3">
    <name type="scientific">Parabacteroides acidifaciens</name>
    <dbReference type="NCBI Taxonomy" id="2290935"/>
    <lineage>
        <taxon>Bacteria</taxon>
        <taxon>Pseudomonadati</taxon>
        <taxon>Bacteroidota</taxon>
        <taxon>Bacteroidia</taxon>
        <taxon>Bacteroidales</taxon>
        <taxon>Tannerellaceae</taxon>
        <taxon>Parabacteroides</taxon>
    </lineage>
</organism>
<dbReference type="Proteomes" id="UP000629596">
    <property type="component" value="Unassembled WGS sequence"/>
</dbReference>
<sequence length="62" mass="7276">MMTLEGLKARMEDLIGQLDFHSRFYSMILADEMATEAELLEAIDEMLDEYIELREQIHKLQG</sequence>
<dbReference type="RefSeq" id="WP_115500376.1">
    <property type="nucleotide sequence ID" value="NZ_JACRTI010000040.1"/>
</dbReference>
<evidence type="ECO:0000313" key="3">
    <source>
        <dbReference type="Proteomes" id="UP000256321"/>
    </source>
</evidence>
<evidence type="ECO:0000313" key="2">
    <source>
        <dbReference type="EMBL" id="RDU48366.1"/>
    </source>
</evidence>